<sequence>MQRPAVMLLLALVGASPLSRIRGDMVRVGRISKSRQLRANPSLRDGLPSTSELGQSLRRRRAEMTRSHAISRIGEKPVSDLKARGSLLSTAVLWGTYPVSLKLLLEQDGAPNDPLLISAIRFALMALASPTLLQPKEIGSKLLTGAGSMATLELGTLGVLGTILNTASLETCSTVRVAILLSLINIFTPILAALVGKTPEERRVSAPAAVGCVLALFSTVYAISGDHGGLAIGNGGATVGDAEAIMAAFFYSSVKVRLGSWVKQVEPRVLVSGRFIGQGVVAVTIFLLQLLKSHNSINAEWPNNTDPTQWAILIFSALASGTLASVLQAQGQRSIAPATAQPIFATFTVWGTLLSFLILHEPISRSNVVGGLGVALASVVASMSDERMQGLVRKLRNSSGSPQARQDEDEEFMEKRDSYEEKNLAVKCSHANSVHVERQQR</sequence>
<name>A0A7S2THK1_9EUKA</name>
<dbReference type="InterPro" id="IPR000620">
    <property type="entry name" value="EamA_dom"/>
</dbReference>
<feature type="transmembrane region" description="Helical" evidence="7">
    <location>
        <begin position="142"/>
        <end position="163"/>
    </location>
</feature>
<accession>A0A7S2THK1</accession>
<evidence type="ECO:0000256" key="8">
    <source>
        <dbReference type="SAM" id="SignalP"/>
    </source>
</evidence>
<feature type="chain" id="PRO_5031276716" description="EamA domain-containing protein" evidence="8">
    <location>
        <begin position="24"/>
        <end position="441"/>
    </location>
</feature>
<keyword evidence="4 7" id="KW-1133">Transmembrane helix</keyword>
<keyword evidence="3 7" id="KW-0812">Transmembrane</keyword>
<gene>
    <name evidence="10" type="ORF">LSP00402_LOCUS2894</name>
</gene>
<dbReference type="GO" id="GO:0005886">
    <property type="term" value="C:plasma membrane"/>
    <property type="evidence" value="ECO:0007669"/>
    <property type="project" value="UniProtKB-SubCell"/>
</dbReference>
<evidence type="ECO:0000313" key="10">
    <source>
        <dbReference type="EMBL" id="CAD9749813.1"/>
    </source>
</evidence>
<organism evidence="10">
    <name type="scientific">Lotharella oceanica</name>
    <dbReference type="NCBI Taxonomy" id="641309"/>
    <lineage>
        <taxon>Eukaryota</taxon>
        <taxon>Sar</taxon>
        <taxon>Rhizaria</taxon>
        <taxon>Cercozoa</taxon>
        <taxon>Chlorarachniophyceae</taxon>
        <taxon>Lotharella</taxon>
    </lineage>
</organism>
<keyword evidence="2" id="KW-1003">Cell membrane</keyword>
<dbReference type="PANTHER" id="PTHR42920">
    <property type="entry name" value="OS03G0707200 PROTEIN-RELATED"/>
    <property type="match status" value="1"/>
</dbReference>
<evidence type="ECO:0000256" key="3">
    <source>
        <dbReference type="ARBA" id="ARBA00022692"/>
    </source>
</evidence>
<evidence type="ECO:0000256" key="2">
    <source>
        <dbReference type="ARBA" id="ARBA00022475"/>
    </source>
</evidence>
<dbReference type="EMBL" id="HBHP01004637">
    <property type="protein sequence ID" value="CAD9749813.1"/>
    <property type="molecule type" value="Transcribed_RNA"/>
</dbReference>
<keyword evidence="5 7" id="KW-0472">Membrane</keyword>
<feature type="domain" description="EamA" evidence="9">
    <location>
        <begin position="244"/>
        <end position="381"/>
    </location>
</feature>
<feature type="transmembrane region" description="Helical" evidence="7">
    <location>
        <begin position="230"/>
        <end position="251"/>
    </location>
</feature>
<dbReference type="Pfam" id="PF00892">
    <property type="entry name" value="EamA"/>
    <property type="match status" value="2"/>
</dbReference>
<dbReference type="InterPro" id="IPR051258">
    <property type="entry name" value="Diverse_Substrate_Transporter"/>
</dbReference>
<keyword evidence="8" id="KW-0732">Signal</keyword>
<protein>
    <recommendedName>
        <fullName evidence="9">EamA domain-containing protein</fullName>
    </recommendedName>
</protein>
<evidence type="ECO:0000259" key="9">
    <source>
        <dbReference type="Pfam" id="PF00892"/>
    </source>
</evidence>
<feature type="transmembrane region" description="Helical" evidence="7">
    <location>
        <begin position="310"/>
        <end position="327"/>
    </location>
</feature>
<dbReference type="SUPFAM" id="SSF103481">
    <property type="entry name" value="Multidrug resistance efflux transporter EmrE"/>
    <property type="match status" value="1"/>
</dbReference>
<dbReference type="PANTHER" id="PTHR42920:SF23">
    <property type="entry name" value="EAMA DOMAIN-CONTAINING PROTEIN"/>
    <property type="match status" value="1"/>
</dbReference>
<evidence type="ECO:0000256" key="1">
    <source>
        <dbReference type="ARBA" id="ARBA00004651"/>
    </source>
</evidence>
<dbReference type="InterPro" id="IPR037185">
    <property type="entry name" value="EmrE-like"/>
</dbReference>
<feature type="transmembrane region" description="Helical" evidence="7">
    <location>
        <begin position="271"/>
        <end position="290"/>
    </location>
</feature>
<feature type="transmembrane region" description="Helical" evidence="7">
    <location>
        <begin position="175"/>
        <end position="194"/>
    </location>
</feature>
<comment type="subcellular location">
    <subcellularLocation>
        <location evidence="1">Cell membrane</location>
        <topology evidence="1">Multi-pass membrane protein</topology>
    </subcellularLocation>
</comment>
<feature type="transmembrane region" description="Helical" evidence="7">
    <location>
        <begin position="206"/>
        <end position="224"/>
    </location>
</feature>
<feature type="region of interest" description="Disordered" evidence="6">
    <location>
        <begin position="395"/>
        <end position="418"/>
    </location>
</feature>
<proteinExistence type="predicted"/>
<feature type="transmembrane region" description="Helical" evidence="7">
    <location>
        <begin position="339"/>
        <end position="360"/>
    </location>
</feature>
<dbReference type="AlphaFoldDB" id="A0A7S2THK1"/>
<evidence type="ECO:0000256" key="6">
    <source>
        <dbReference type="SAM" id="MobiDB-lite"/>
    </source>
</evidence>
<feature type="domain" description="EamA" evidence="9">
    <location>
        <begin position="87"/>
        <end position="217"/>
    </location>
</feature>
<evidence type="ECO:0000256" key="7">
    <source>
        <dbReference type="SAM" id="Phobius"/>
    </source>
</evidence>
<reference evidence="10" key="1">
    <citation type="submission" date="2021-01" db="EMBL/GenBank/DDBJ databases">
        <authorList>
            <person name="Corre E."/>
            <person name="Pelletier E."/>
            <person name="Niang G."/>
            <person name="Scheremetjew M."/>
            <person name="Finn R."/>
            <person name="Kale V."/>
            <person name="Holt S."/>
            <person name="Cochrane G."/>
            <person name="Meng A."/>
            <person name="Brown T."/>
            <person name="Cohen L."/>
        </authorList>
    </citation>
    <scope>NUCLEOTIDE SEQUENCE</scope>
    <source>
        <strain evidence="10">CCMP622</strain>
    </source>
</reference>
<evidence type="ECO:0000256" key="4">
    <source>
        <dbReference type="ARBA" id="ARBA00022989"/>
    </source>
</evidence>
<evidence type="ECO:0000256" key="5">
    <source>
        <dbReference type="ARBA" id="ARBA00023136"/>
    </source>
</evidence>
<feature type="signal peptide" evidence="8">
    <location>
        <begin position="1"/>
        <end position="23"/>
    </location>
</feature>